<protein>
    <recommendedName>
        <fullName evidence="3">DUF742 domain-containing protein</fullName>
    </recommendedName>
</protein>
<dbReference type="EMBL" id="WEGI01000009">
    <property type="protein sequence ID" value="MQY28562.1"/>
    <property type="molecule type" value="Genomic_DNA"/>
</dbReference>
<evidence type="ECO:0008006" key="3">
    <source>
        <dbReference type="Google" id="ProtNLM"/>
    </source>
</evidence>
<accession>A0A7K0DT91</accession>
<dbReference type="Pfam" id="PF05331">
    <property type="entry name" value="DUF742"/>
    <property type="match status" value="1"/>
</dbReference>
<sequence>MSHPDDEAWFDEEAGPLVRLYAVTRGRGRTSRAELNMLTRVVDSRMPVRVRRTEPEYVAIVELCRTPQSIAEVSAQVRLPLAMTKVLVGDLVEDGKLVARAPAATEAGADVVLLQAILNGIRSL</sequence>
<comment type="caution">
    <text evidence="1">The sequence shown here is derived from an EMBL/GenBank/DDBJ whole genome shotgun (WGS) entry which is preliminary data.</text>
</comment>
<reference evidence="1 2" key="1">
    <citation type="submission" date="2019-10" db="EMBL/GenBank/DDBJ databases">
        <title>Nocardia macrotermitis sp. nov. and Nocardia aurantia sp. nov., isolated from the gut of fungus growing-termite Macrotermes natalensis.</title>
        <authorList>
            <person name="Benndorf R."/>
            <person name="Schwitalla J."/>
            <person name="Martin K."/>
            <person name="De Beer W."/>
            <person name="Kaster A.-K."/>
            <person name="Vollmers J."/>
            <person name="Poulsen M."/>
            <person name="Beemelmanns C."/>
        </authorList>
    </citation>
    <scope>NUCLEOTIDE SEQUENCE [LARGE SCALE GENOMIC DNA]</scope>
    <source>
        <strain evidence="1 2">RB56</strain>
    </source>
</reference>
<dbReference type="RefSeq" id="WP_153344667.1">
    <property type="nucleotide sequence ID" value="NZ_WEGI01000009.1"/>
</dbReference>
<dbReference type="AlphaFoldDB" id="A0A7K0DT91"/>
<keyword evidence="2" id="KW-1185">Reference proteome</keyword>
<gene>
    <name evidence="1" type="ORF">NRB56_41460</name>
</gene>
<evidence type="ECO:0000313" key="2">
    <source>
        <dbReference type="Proteomes" id="UP000431401"/>
    </source>
</evidence>
<name>A0A7K0DT91_9NOCA</name>
<organism evidence="1 2">
    <name type="scientific">Nocardia aurantia</name>
    <dbReference type="NCBI Taxonomy" id="2585199"/>
    <lineage>
        <taxon>Bacteria</taxon>
        <taxon>Bacillati</taxon>
        <taxon>Actinomycetota</taxon>
        <taxon>Actinomycetes</taxon>
        <taxon>Mycobacteriales</taxon>
        <taxon>Nocardiaceae</taxon>
        <taxon>Nocardia</taxon>
    </lineage>
</organism>
<dbReference type="Proteomes" id="UP000431401">
    <property type="component" value="Unassembled WGS sequence"/>
</dbReference>
<proteinExistence type="predicted"/>
<dbReference type="OrthoDB" id="4244884at2"/>
<dbReference type="PANTHER" id="PTHR36221">
    <property type="entry name" value="DUF742 DOMAIN-CONTAINING PROTEIN"/>
    <property type="match status" value="1"/>
</dbReference>
<evidence type="ECO:0000313" key="1">
    <source>
        <dbReference type="EMBL" id="MQY28562.1"/>
    </source>
</evidence>
<dbReference type="InterPro" id="IPR007995">
    <property type="entry name" value="DUF742"/>
</dbReference>
<dbReference type="PANTHER" id="PTHR36221:SF1">
    <property type="entry name" value="DUF742 DOMAIN-CONTAINING PROTEIN"/>
    <property type="match status" value="1"/>
</dbReference>